<dbReference type="EMBL" id="OW152814">
    <property type="protein sequence ID" value="CAH2050002.1"/>
    <property type="molecule type" value="Genomic_DNA"/>
</dbReference>
<evidence type="ECO:0000313" key="2">
    <source>
        <dbReference type="EMBL" id="CAH2050002.1"/>
    </source>
</evidence>
<name>A0ABN8I7B9_9NEOP</name>
<sequence>MVLRYPSSVANCLTTQAKQSRELANEQAVHLVSNNHFHLWTSTTQGIASRKCIRDAKNSPTATLDPGDLSRDVPEYVRNLINRMRAYRRHEQCTLAYVECDTLRRWGFVSDVASKEGLRVRPQPQNLMGNGLSASVASEPAG</sequence>
<protein>
    <submittedName>
        <fullName evidence="2">Uncharacterized protein</fullName>
    </submittedName>
</protein>
<keyword evidence="3" id="KW-1185">Reference proteome</keyword>
<accession>A0ABN8I7B9</accession>
<feature type="region of interest" description="Disordered" evidence="1">
    <location>
        <begin position="122"/>
        <end position="142"/>
    </location>
</feature>
<organism evidence="2 3">
    <name type="scientific">Iphiclides podalirius</name>
    <name type="common">scarce swallowtail</name>
    <dbReference type="NCBI Taxonomy" id="110791"/>
    <lineage>
        <taxon>Eukaryota</taxon>
        <taxon>Metazoa</taxon>
        <taxon>Ecdysozoa</taxon>
        <taxon>Arthropoda</taxon>
        <taxon>Hexapoda</taxon>
        <taxon>Insecta</taxon>
        <taxon>Pterygota</taxon>
        <taxon>Neoptera</taxon>
        <taxon>Endopterygota</taxon>
        <taxon>Lepidoptera</taxon>
        <taxon>Glossata</taxon>
        <taxon>Ditrysia</taxon>
        <taxon>Papilionoidea</taxon>
        <taxon>Papilionidae</taxon>
        <taxon>Papilioninae</taxon>
        <taxon>Iphiclides</taxon>
    </lineage>
</organism>
<dbReference type="Proteomes" id="UP000837857">
    <property type="component" value="Chromosome 2"/>
</dbReference>
<feature type="non-terminal residue" evidence="2">
    <location>
        <position position="142"/>
    </location>
</feature>
<reference evidence="2" key="1">
    <citation type="submission" date="2022-03" db="EMBL/GenBank/DDBJ databases">
        <authorList>
            <person name="Martin H S."/>
        </authorList>
    </citation>
    <scope>NUCLEOTIDE SEQUENCE</scope>
</reference>
<feature type="compositionally biased region" description="Polar residues" evidence="1">
    <location>
        <begin position="123"/>
        <end position="136"/>
    </location>
</feature>
<evidence type="ECO:0000256" key="1">
    <source>
        <dbReference type="SAM" id="MobiDB-lite"/>
    </source>
</evidence>
<gene>
    <name evidence="2" type="ORF">IPOD504_LOCUS7166</name>
</gene>
<evidence type="ECO:0000313" key="3">
    <source>
        <dbReference type="Proteomes" id="UP000837857"/>
    </source>
</evidence>
<proteinExistence type="predicted"/>